<evidence type="ECO:0000313" key="1">
    <source>
        <dbReference type="EMBL" id="VAW84624.1"/>
    </source>
</evidence>
<accession>A0A3B0ZT72</accession>
<dbReference type="EMBL" id="UOFO01000048">
    <property type="protein sequence ID" value="VAW84624.1"/>
    <property type="molecule type" value="Genomic_DNA"/>
</dbReference>
<dbReference type="InterPro" id="IPR011990">
    <property type="entry name" value="TPR-like_helical_dom_sf"/>
</dbReference>
<dbReference type="Gene3D" id="1.25.40.10">
    <property type="entry name" value="Tetratricopeptide repeat domain"/>
    <property type="match status" value="1"/>
</dbReference>
<dbReference type="PANTHER" id="PTHR12558">
    <property type="entry name" value="CELL DIVISION CYCLE 16,23,27"/>
    <property type="match status" value="1"/>
</dbReference>
<sequence>QKHEESATAFAQYIALDKDIKNMESLQLAYAKALGQQFFTEKKPELSLYQFQRVLKAEPEDTLANYYSAVILAQQGKVEEAAVLYEKVIEKVPGNVGARSNVALIYEQLEKEEEALSHYRKILTSKLTKDQEKEAEKKVSFLTKKINGLTTTASYSILIDNNSNLSDSATEEENSSTLTATFVYRYKYSNVLRGGVSYTPSYSTYTIGQFDFYNQTVNPFITYVKSKNTIGLSYRYSKLQGILNEININSSQSYNANWNRAIRKGRKSDLSFTFRESEAANTSRFNATTFTLGGNYNRNLGSGYSDTMGYTYSLNKNADPANRDAAYQAHSVSYKLTKWFNAKTSASLSANSRLTIYGEADRIALTKRQNLFFSISGRVNYRLNQAVRLFGNISYQFNDSNLPIFICPLRNADRTPVTAKDCRPINSVDIVGVAQSSSSLGKYKKMTVGFGMSVSF</sequence>
<dbReference type="SUPFAM" id="SSF48452">
    <property type="entry name" value="TPR-like"/>
    <property type="match status" value="1"/>
</dbReference>
<protein>
    <submittedName>
        <fullName evidence="1">Uncharacterized protein</fullName>
    </submittedName>
</protein>
<feature type="non-terminal residue" evidence="1">
    <location>
        <position position="1"/>
    </location>
</feature>
<dbReference type="AlphaFoldDB" id="A0A3B0ZT72"/>
<dbReference type="InterPro" id="IPR019734">
    <property type="entry name" value="TPR_rpt"/>
</dbReference>
<name>A0A3B0ZT72_9ZZZZ</name>
<gene>
    <name evidence="1" type="ORF">MNBD_GAMMA16-559</name>
</gene>
<dbReference type="SMART" id="SM00028">
    <property type="entry name" value="TPR"/>
    <property type="match status" value="3"/>
</dbReference>
<dbReference type="PANTHER" id="PTHR12558:SF13">
    <property type="entry name" value="CELL DIVISION CYCLE PROTEIN 27 HOMOLOG"/>
    <property type="match status" value="1"/>
</dbReference>
<organism evidence="1">
    <name type="scientific">hydrothermal vent metagenome</name>
    <dbReference type="NCBI Taxonomy" id="652676"/>
    <lineage>
        <taxon>unclassified sequences</taxon>
        <taxon>metagenomes</taxon>
        <taxon>ecological metagenomes</taxon>
    </lineage>
</organism>
<proteinExistence type="predicted"/>
<dbReference type="Pfam" id="PF13432">
    <property type="entry name" value="TPR_16"/>
    <property type="match status" value="1"/>
</dbReference>
<reference evidence="1" key="1">
    <citation type="submission" date="2018-06" db="EMBL/GenBank/DDBJ databases">
        <authorList>
            <person name="Zhirakovskaya E."/>
        </authorList>
    </citation>
    <scope>NUCLEOTIDE SEQUENCE</scope>
</reference>